<keyword evidence="2" id="KW-1185">Reference proteome</keyword>
<protein>
    <submittedName>
        <fullName evidence="1">Unnamed protein product</fullName>
    </submittedName>
</protein>
<accession>A0ACB5T1K1</accession>
<evidence type="ECO:0000313" key="1">
    <source>
        <dbReference type="EMBL" id="GME79337.1"/>
    </source>
</evidence>
<evidence type="ECO:0000313" key="2">
    <source>
        <dbReference type="Proteomes" id="UP001165064"/>
    </source>
</evidence>
<proteinExistence type="predicted"/>
<gene>
    <name evidence="1" type="ORF">Amon02_000389200</name>
</gene>
<sequence>MIITNFTRPNNNQNNEGKRSLHNDDPNPEDANNSSSSKRQKLDHISVVSSQDTSNNLKSTNDPDVSCPKNCPSVNVKACSTSETTNNDGSSFEIEIETANERLEESAHDFCGGDKNDHDHGSLNNDDVENKNREEPGEDLDRLVEGILDGDFTVFTDNLNNDNHSGVDSQIDRVNSCEIGESDDVQPEVNEDRTRMQDNQDDIQIKNPESTTSKKKNKTKKQKEKNNLNKENIDFTHKFLKNMLGEKIPRLRNKLYCKFVNDNLLTRVWSYTVFDRHVEALATLKPTLHVNHNINE</sequence>
<dbReference type="EMBL" id="BSXS01002553">
    <property type="protein sequence ID" value="GME79337.1"/>
    <property type="molecule type" value="Genomic_DNA"/>
</dbReference>
<name>A0ACB5T1K1_AMBMO</name>
<dbReference type="Proteomes" id="UP001165064">
    <property type="component" value="Unassembled WGS sequence"/>
</dbReference>
<comment type="caution">
    <text evidence="1">The sequence shown here is derived from an EMBL/GenBank/DDBJ whole genome shotgun (WGS) entry which is preliminary data.</text>
</comment>
<organism evidence="1 2">
    <name type="scientific">Ambrosiozyma monospora</name>
    <name type="common">Yeast</name>
    <name type="synonym">Endomycopsis monosporus</name>
    <dbReference type="NCBI Taxonomy" id="43982"/>
    <lineage>
        <taxon>Eukaryota</taxon>
        <taxon>Fungi</taxon>
        <taxon>Dikarya</taxon>
        <taxon>Ascomycota</taxon>
        <taxon>Saccharomycotina</taxon>
        <taxon>Pichiomycetes</taxon>
        <taxon>Pichiales</taxon>
        <taxon>Pichiaceae</taxon>
        <taxon>Ambrosiozyma</taxon>
    </lineage>
</organism>
<reference evidence="1" key="1">
    <citation type="submission" date="2023-04" db="EMBL/GenBank/DDBJ databases">
        <title>Ambrosiozyma monospora NBRC 10751.</title>
        <authorList>
            <person name="Ichikawa N."/>
            <person name="Sato H."/>
            <person name="Tonouchi N."/>
        </authorList>
    </citation>
    <scope>NUCLEOTIDE SEQUENCE</scope>
    <source>
        <strain evidence="1">NBRC 10751</strain>
    </source>
</reference>